<evidence type="ECO:0000256" key="2">
    <source>
        <dbReference type="ARBA" id="ARBA00023004"/>
    </source>
</evidence>
<dbReference type="AlphaFoldDB" id="A0A1G4IH56"/>
<protein>
    <recommendedName>
        <fullName evidence="4">Gamma-butyrobetaine hydroxylase-like N-terminal domain-containing protein</fullName>
    </recommendedName>
</protein>
<feature type="domain" description="Gamma-butyrobetaine hydroxylase-like N-terminal" evidence="4">
    <location>
        <begin position="166"/>
        <end position="228"/>
    </location>
</feature>
<comment type="caution">
    <text evidence="5">The sequence shown here is derived from an EMBL/GenBank/DDBJ whole genome shotgun (WGS) entry which is preliminary data.</text>
</comment>
<dbReference type="GO" id="GO:0046872">
    <property type="term" value="F:metal ion binding"/>
    <property type="evidence" value="ECO:0007669"/>
    <property type="project" value="UniProtKB-KW"/>
</dbReference>
<dbReference type="Gene3D" id="3.30.2020.30">
    <property type="match status" value="1"/>
</dbReference>
<reference evidence="5" key="1">
    <citation type="submission" date="2016-09" db="EMBL/GenBank/DDBJ databases">
        <authorList>
            <person name="Hebert L."/>
            <person name="Moumen B."/>
        </authorList>
    </citation>
    <scope>NUCLEOTIDE SEQUENCE [LARGE SCALE GENOMIC DNA]</scope>
    <source>
        <strain evidence="5">OVI</strain>
    </source>
</reference>
<dbReference type="Proteomes" id="UP000195570">
    <property type="component" value="Unassembled WGS sequence"/>
</dbReference>
<dbReference type="RefSeq" id="XP_067082306.1">
    <property type="nucleotide sequence ID" value="XM_067226205.1"/>
</dbReference>
<sequence length="290" mass="33466">MRRSLVFPPCHLQEARLLQSQQLFGWYHQTRHFTSLVDRLSTGVARKLSSLTETHMMPLSEKHITEPRRPYPKRPSMQENLAERLAEQRRWRSRVVPQQIILSKDKLYIEFVWSAATLSAAAAREMRQQQNNEEENGDGCTQKRKGISCGSFANDGIIKSEKLMSHRTRFLAEFLRAYSPSTDVIGADALIYGRRGITITDVIPVGNYALRIVFSDGHSGGIYPYEYLFHLGQCKYTKMREYIRRLREKRKSRDPPKRVPSKYVPRGRNAAEGTPKRDKTDDCGHRVAAK</sequence>
<evidence type="ECO:0000256" key="1">
    <source>
        <dbReference type="ARBA" id="ARBA00022723"/>
    </source>
</evidence>
<gene>
    <name evidence="5" type="ORF">TEOVI_000327400</name>
</gene>
<dbReference type="InterPro" id="IPR038492">
    <property type="entry name" value="GBBH-like_N_sf"/>
</dbReference>
<keyword evidence="2" id="KW-0408">Iron</keyword>
<name>A0A1G4IH56_TRYEQ</name>
<feature type="compositionally biased region" description="Basic and acidic residues" evidence="3">
    <location>
        <begin position="274"/>
        <end position="290"/>
    </location>
</feature>
<dbReference type="EMBL" id="CZPT02001698">
    <property type="protein sequence ID" value="SCU71693.1"/>
    <property type="molecule type" value="Genomic_DNA"/>
</dbReference>
<feature type="compositionally biased region" description="Basic and acidic residues" evidence="3">
    <location>
        <begin position="247"/>
        <end position="257"/>
    </location>
</feature>
<keyword evidence="1" id="KW-0479">Metal-binding</keyword>
<dbReference type="Pfam" id="PF06155">
    <property type="entry name" value="GBBH-like_N"/>
    <property type="match status" value="1"/>
</dbReference>
<dbReference type="GeneID" id="92377214"/>
<accession>A0A1G4IH56</accession>
<evidence type="ECO:0000256" key="3">
    <source>
        <dbReference type="SAM" id="MobiDB-lite"/>
    </source>
</evidence>
<evidence type="ECO:0000259" key="4">
    <source>
        <dbReference type="Pfam" id="PF06155"/>
    </source>
</evidence>
<evidence type="ECO:0000313" key="5">
    <source>
        <dbReference type="EMBL" id="SCU71693.1"/>
    </source>
</evidence>
<dbReference type="PANTHER" id="PTHR35303">
    <property type="entry name" value="OS02G0197800 PROTEIN"/>
    <property type="match status" value="1"/>
</dbReference>
<keyword evidence="6" id="KW-1185">Reference proteome</keyword>
<dbReference type="PANTHER" id="PTHR35303:SF5">
    <property type="entry name" value="OS02G0197800 PROTEIN"/>
    <property type="match status" value="1"/>
</dbReference>
<proteinExistence type="predicted"/>
<dbReference type="InterPro" id="IPR010376">
    <property type="entry name" value="GBBH-like_N"/>
</dbReference>
<organism evidence="5 6">
    <name type="scientific">Trypanosoma equiperdum</name>
    <dbReference type="NCBI Taxonomy" id="5694"/>
    <lineage>
        <taxon>Eukaryota</taxon>
        <taxon>Discoba</taxon>
        <taxon>Euglenozoa</taxon>
        <taxon>Kinetoplastea</taxon>
        <taxon>Metakinetoplastina</taxon>
        <taxon>Trypanosomatida</taxon>
        <taxon>Trypanosomatidae</taxon>
        <taxon>Trypanosoma</taxon>
    </lineage>
</organism>
<evidence type="ECO:0000313" key="6">
    <source>
        <dbReference type="Proteomes" id="UP000195570"/>
    </source>
</evidence>
<dbReference type="VEuPathDB" id="TriTrypDB:TEOVI_000327400"/>
<feature type="region of interest" description="Disordered" evidence="3">
    <location>
        <begin position="247"/>
        <end position="290"/>
    </location>
</feature>